<proteinExistence type="inferred from homology"/>
<dbReference type="Pfam" id="PF00996">
    <property type="entry name" value="GDI"/>
    <property type="match status" value="1"/>
</dbReference>
<dbReference type="GO" id="GO:0005829">
    <property type="term" value="C:cytosol"/>
    <property type="evidence" value="ECO:0000318"/>
    <property type="project" value="GO_Central"/>
</dbReference>
<evidence type="ECO:0000313" key="3">
    <source>
        <dbReference type="EMBL" id="EEB07335.1"/>
    </source>
</evidence>
<dbReference type="STRING" id="402676.B6K2F4"/>
<dbReference type="OrthoDB" id="9446342at2759"/>
<dbReference type="InterPro" id="IPR018203">
    <property type="entry name" value="GDP_dissociation_inhibitor"/>
</dbReference>
<dbReference type="eggNOG" id="KOG1439">
    <property type="taxonomic scope" value="Eukaryota"/>
</dbReference>
<dbReference type="Gene3D" id="1.10.405.10">
    <property type="entry name" value="Guanine Nucleotide Dissociation Inhibitor, domain 1"/>
    <property type="match status" value="1"/>
</dbReference>
<dbReference type="SUPFAM" id="SSF54373">
    <property type="entry name" value="FAD-linked reductases, C-terminal domain"/>
    <property type="match status" value="1"/>
</dbReference>
<gene>
    <name evidence="4" type="primary">gdi1</name>
    <name evidence="3" type="ORF">SJAG_02422</name>
</gene>
<dbReference type="EMBL" id="KE651166">
    <property type="protein sequence ID" value="EEB07335.1"/>
    <property type="molecule type" value="Genomic_DNA"/>
</dbReference>
<sequence>MDEEYDVIVLGTGLTECILSGLLSIDGKKVLHIDRNDYYGADSASLNLSQLFAMFREGEKPPESLGRDRDWCVDLVPKFLMANGDLTNILVYTDVTRYIEFKQIAGSYVYRDGRIAKVPSNEMEALKSPLMSLFEKRRAKRFLQWVANYRDDDPSTQKDINLDRDSMETVYTKFGLQSGTQDFIGHAMALHLDDSYIKKPARETRDRIMLYASSMAKFGKSPYIYPLYGLGELPQGFARLSAIYGGTYMLNQPIDEIVYDDNGVAIGVRSGEQVAKAKQILGDPSYFREKVRCIGRLVRAICILDHPIPNTDNLDSVQIIIPQKQVKRKHDIYIAGISSVHNICPKGYYLAIISTIAETANPLAEIAPGLKLLGPVLESFSRVQELYEPMADGTKDQCYISKSVDATSHFETLTLDVRDLYKRMTGHDLVLKQRPKQENM</sequence>
<dbReference type="PRINTS" id="PR00892">
    <property type="entry name" value="RABGDI"/>
</dbReference>
<dbReference type="HOGENOM" id="CLU_021695_0_0_1"/>
<dbReference type="PRINTS" id="PR00891">
    <property type="entry name" value="RABGDIREP"/>
</dbReference>
<dbReference type="GeneID" id="7050067"/>
<keyword evidence="5" id="KW-1185">Reference proteome</keyword>
<organism evidence="3 5">
    <name type="scientific">Schizosaccharomyces japonicus (strain yFS275 / FY16936)</name>
    <name type="common">Fission yeast</name>
    <dbReference type="NCBI Taxonomy" id="402676"/>
    <lineage>
        <taxon>Eukaryota</taxon>
        <taxon>Fungi</taxon>
        <taxon>Dikarya</taxon>
        <taxon>Ascomycota</taxon>
        <taxon>Taphrinomycotina</taxon>
        <taxon>Schizosaccharomycetes</taxon>
        <taxon>Schizosaccharomycetales</taxon>
        <taxon>Schizosaccharomycetaceae</taxon>
        <taxon>Schizosaccharomyces</taxon>
    </lineage>
</organism>
<dbReference type="GO" id="GO:0015031">
    <property type="term" value="P:protein transport"/>
    <property type="evidence" value="ECO:0007669"/>
    <property type="project" value="InterPro"/>
</dbReference>
<dbReference type="GO" id="GO:0016192">
    <property type="term" value="P:vesicle-mediated transport"/>
    <property type="evidence" value="ECO:0000318"/>
    <property type="project" value="GO_Central"/>
</dbReference>
<dbReference type="VEuPathDB" id="FungiDB:SJAG_02422"/>
<dbReference type="InterPro" id="IPR036188">
    <property type="entry name" value="FAD/NAD-bd_sf"/>
</dbReference>
<dbReference type="OMA" id="FETKAKM"/>
<accession>B6K2F4</accession>
<evidence type="ECO:0000256" key="1">
    <source>
        <dbReference type="ARBA" id="ARBA00005593"/>
    </source>
</evidence>
<protein>
    <recommendedName>
        <fullName evidence="2">Rab GDP dissociation inhibitor</fullName>
    </recommendedName>
</protein>
<evidence type="ECO:0000313" key="4">
    <source>
        <dbReference type="JaponicusDB" id="SJAG_02422"/>
    </source>
</evidence>
<reference evidence="3 5" key="1">
    <citation type="journal article" date="2011" name="Science">
        <title>Comparative functional genomics of the fission yeasts.</title>
        <authorList>
            <person name="Rhind N."/>
            <person name="Chen Z."/>
            <person name="Yassour M."/>
            <person name="Thompson D.A."/>
            <person name="Haas B.J."/>
            <person name="Habib N."/>
            <person name="Wapinski I."/>
            <person name="Roy S."/>
            <person name="Lin M.F."/>
            <person name="Heiman D.I."/>
            <person name="Young S.K."/>
            <person name="Furuya K."/>
            <person name="Guo Y."/>
            <person name="Pidoux A."/>
            <person name="Chen H.M."/>
            <person name="Robbertse B."/>
            <person name="Goldberg J.M."/>
            <person name="Aoki K."/>
            <person name="Bayne E.H."/>
            <person name="Berlin A.M."/>
            <person name="Desjardins C.A."/>
            <person name="Dobbs E."/>
            <person name="Dukaj L."/>
            <person name="Fan L."/>
            <person name="FitzGerald M.G."/>
            <person name="French C."/>
            <person name="Gujja S."/>
            <person name="Hansen K."/>
            <person name="Keifenheim D."/>
            <person name="Levin J.Z."/>
            <person name="Mosher R.A."/>
            <person name="Mueller C.A."/>
            <person name="Pfiffner J."/>
            <person name="Priest M."/>
            <person name="Russ C."/>
            <person name="Smialowska A."/>
            <person name="Swoboda P."/>
            <person name="Sykes S.M."/>
            <person name="Vaughn M."/>
            <person name="Vengrova S."/>
            <person name="Yoder R."/>
            <person name="Zeng Q."/>
            <person name="Allshire R."/>
            <person name="Baulcombe D."/>
            <person name="Birren B.W."/>
            <person name="Brown W."/>
            <person name="Ekwall K."/>
            <person name="Kellis M."/>
            <person name="Leatherwood J."/>
            <person name="Levin H."/>
            <person name="Margalit H."/>
            <person name="Martienssen R."/>
            <person name="Nieduszynski C.A."/>
            <person name="Spatafora J.W."/>
            <person name="Friedman N."/>
            <person name="Dalgaard J.Z."/>
            <person name="Baumann P."/>
            <person name="Niki H."/>
            <person name="Regev A."/>
            <person name="Nusbaum C."/>
        </authorList>
    </citation>
    <scope>NUCLEOTIDE SEQUENCE [LARGE SCALE GENOMIC DNA]</scope>
    <source>
        <strain evidence="5">yFS275 / FY16936</strain>
    </source>
</reference>
<dbReference type="PANTHER" id="PTHR11787:SF8">
    <property type="entry name" value="RAB GDP DISSOCIATION INHIBITOR"/>
    <property type="match status" value="1"/>
</dbReference>
<dbReference type="SUPFAM" id="SSF51905">
    <property type="entry name" value="FAD/NAD(P)-binding domain"/>
    <property type="match status" value="2"/>
</dbReference>
<dbReference type="InterPro" id="IPR000806">
    <property type="entry name" value="RabGDI"/>
</dbReference>
<dbReference type="AlphaFoldDB" id="B6K2F4"/>
<dbReference type="Gene3D" id="3.30.519.10">
    <property type="entry name" value="Guanine Nucleotide Dissociation Inhibitor, domain 2"/>
    <property type="match status" value="1"/>
</dbReference>
<dbReference type="PANTHER" id="PTHR11787">
    <property type="entry name" value="RAB GDP-DISSOCIATION INHIBITOR"/>
    <property type="match status" value="1"/>
</dbReference>
<name>B6K2F4_SCHJY</name>
<dbReference type="FunFam" id="1.10.405.10:FF:000001">
    <property type="entry name" value="Rab GDP dissociation inhibitor"/>
    <property type="match status" value="1"/>
</dbReference>
<dbReference type="RefSeq" id="XP_002173628.1">
    <property type="nucleotide sequence ID" value="XM_002173592.2"/>
</dbReference>
<dbReference type="Gene3D" id="3.50.50.60">
    <property type="entry name" value="FAD/NAD(P)-binding domain"/>
    <property type="match status" value="1"/>
</dbReference>
<dbReference type="JaponicusDB" id="SJAG_02422">
    <property type="gene designation" value="gdi1"/>
</dbReference>
<evidence type="ECO:0000256" key="2">
    <source>
        <dbReference type="RuleBase" id="RU363124"/>
    </source>
</evidence>
<dbReference type="GO" id="GO:0005093">
    <property type="term" value="F:Rab GDP-dissociation inhibitor activity"/>
    <property type="evidence" value="ECO:0000318"/>
    <property type="project" value="GO_Central"/>
</dbReference>
<dbReference type="Proteomes" id="UP000001744">
    <property type="component" value="Unassembled WGS sequence"/>
</dbReference>
<comment type="similarity">
    <text evidence="1 2">Belongs to the Rab GDI family.</text>
</comment>
<dbReference type="GO" id="GO:0007264">
    <property type="term" value="P:small GTPase-mediated signal transduction"/>
    <property type="evidence" value="ECO:0007669"/>
    <property type="project" value="InterPro"/>
</dbReference>
<evidence type="ECO:0000313" key="5">
    <source>
        <dbReference type="Proteomes" id="UP000001744"/>
    </source>
</evidence>